<dbReference type="OrthoDB" id="1744451at2759"/>
<protein>
    <submittedName>
        <fullName evidence="3">Uncharacterized protein</fullName>
    </submittedName>
</protein>
<gene>
    <name evidence="3" type="ORF">E3N88_18400</name>
</gene>
<evidence type="ECO:0000313" key="4">
    <source>
        <dbReference type="Proteomes" id="UP000326396"/>
    </source>
</evidence>
<dbReference type="AlphaFoldDB" id="A0A5N6NKP4"/>
<dbReference type="GO" id="GO:0003872">
    <property type="term" value="F:6-phosphofructokinase activity"/>
    <property type="evidence" value="ECO:0007669"/>
    <property type="project" value="InterPro"/>
</dbReference>
<dbReference type="Gene3D" id="3.40.50.460">
    <property type="entry name" value="Phosphofructokinase domain"/>
    <property type="match status" value="1"/>
</dbReference>
<dbReference type="SUPFAM" id="SSF53784">
    <property type="entry name" value="Phosphofructokinase"/>
    <property type="match status" value="1"/>
</dbReference>
<comment type="caution">
    <text evidence="3">The sequence shown here is derived from an EMBL/GenBank/DDBJ whole genome shotgun (WGS) entry which is preliminary data.</text>
</comment>
<evidence type="ECO:0000256" key="1">
    <source>
        <dbReference type="ARBA" id="ARBA00022490"/>
    </source>
</evidence>
<dbReference type="GO" id="GO:0047334">
    <property type="term" value="F:diphosphate-fructose-6-phosphate 1-phosphotransferase activity"/>
    <property type="evidence" value="ECO:0007669"/>
    <property type="project" value="TreeGrafter"/>
</dbReference>
<evidence type="ECO:0000313" key="3">
    <source>
        <dbReference type="EMBL" id="KAD4981729.1"/>
    </source>
</evidence>
<dbReference type="Proteomes" id="UP000326396">
    <property type="component" value="Linkage Group LG18"/>
</dbReference>
<dbReference type="InterPro" id="IPR035966">
    <property type="entry name" value="PKF_sf"/>
</dbReference>
<keyword evidence="1" id="KW-0963">Cytoplasm</keyword>
<proteinExistence type="predicted"/>
<dbReference type="GO" id="GO:0005829">
    <property type="term" value="C:cytosol"/>
    <property type="evidence" value="ECO:0007669"/>
    <property type="project" value="TreeGrafter"/>
</dbReference>
<sequence length="149" mass="16660">MLGPLTIINSGNTTHLADYFTDRYNHCIPWLILSLVRNNSGVILAKEVAASKLTIFDITKQICDAVQARAEQDKNHVVILLPEGLMESIPEVYALLQPGHRQPPAAPTSHIRRSRQDKIEYWKSTNGKPGDKIEILKQVGALQDSRSYS</sequence>
<name>A0A5N6NKP4_9ASTR</name>
<dbReference type="PANTHER" id="PTHR43650:SF17">
    <property type="entry name" value="PYROPHOSPHATE--FRUCTOSE 6-PHOSPHATE 1-PHOSPHOTRANSFERASE SUBUNIT ALPHA 1"/>
    <property type="match status" value="1"/>
</dbReference>
<dbReference type="EMBL" id="SZYD01000010">
    <property type="protein sequence ID" value="KAD4981729.1"/>
    <property type="molecule type" value="Genomic_DNA"/>
</dbReference>
<dbReference type="GO" id="GO:0015979">
    <property type="term" value="P:photosynthesis"/>
    <property type="evidence" value="ECO:0007669"/>
    <property type="project" value="TreeGrafter"/>
</dbReference>
<keyword evidence="4" id="KW-1185">Reference proteome</keyword>
<organism evidence="3 4">
    <name type="scientific">Mikania micrantha</name>
    <name type="common">bitter vine</name>
    <dbReference type="NCBI Taxonomy" id="192012"/>
    <lineage>
        <taxon>Eukaryota</taxon>
        <taxon>Viridiplantae</taxon>
        <taxon>Streptophyta</taxon>
        <taxon>Embryophyta</taxon>
        <taxon>Tracheophyta</taxon>
        <taxon>Spermatophyta</taxon>
        <taxon>Magnoliopsida</taxon>
        <taxon>eudicotyledons</taxon>
        <taxon>Gunneridae</taxon>
        <taxon>Pentapetalae</taxon>
        <taxon>asterids</taxon>
        <taxon>campanulids</taxon>
        <taxon>Asterales</taxon>
        <taxon>Asteraceae</taxon>
        <taxon>Asteroideae</taxon>
        <taxon>Heliantheae alliance</taxon>
        <taxon>Eupatorieae</taxon>
        <taxon>Mikania</taxon>
    </lineage>
</organism>
<keyword evidence="2" id="KW-0324">Glycolysis</keyword>
<accession>A0A5N6NKP4</accession>
<dbReference type="PANTHER" id="PTHR43650">
    <property type="entry name" value="PYROPHOSPHATE--FRUCTOSE 6-PHOSPHATE 1-PHOSPHOTRANSFERASE"/>
    <property type="match status" value="1"/>
</dbReference>
<evidence type="ECO:0000256" key="2">
    <source>
        <dbReference type="ARBA" id="ARBA00023152"/>
    </source>
</evidence>
<reference evidence="3 4" key="1">
    <citation type="submission" date="2019-05" db="EMBL/GenBank/DDBJ databases">
        <title>Mikania micrantha, genome provides insights into the molecular mechanism of rapid growth.</title>
        <authorList>
            <person name="Liu B."/>
        </authorList>
    </citation>
    <scope>NUCLEOTIDE SEQUENCE [LARGE SCALE GENOMIC DNA]</scope>
    <source>
        <strain evidence="3">NLD-2019</strain>
        <tissue evidence="3">Leaf</tissue>
    </source>
</reference>
<dbReference type="GO" id="GO:0009749">
    <property type="term" value="P:response to glucose"/>
    <property type="evidence" value="ECO:0007669"/>
    <property type="project" value="TreeGrafter"/>
</dbReference>